<keyword evidence="11" id="KW-1133">Transmembrane helix</keyword>
<evidence type="ECO:0000256" key="7">
    <source>
        <dbReference type="ARBA" id="ARBA00023180"/>
    </source>
</evidence>
<feature type="domain" description="Phytocyanin" evidence="13">
    <location>
        <begin position="26"/>
        <end position="129"/>
    </location>
</feature>
<evidence type="ECO:0000256" key="11">
    <source>
        <dbReference type="SAM" id="Phobius"/>
    </source>
</evidence>
<dbReference type="eggNOG" id="ENOG502S114">
    <property type="taxonomic scope" value="Eukaryota"/>
</dbReference>
<keyword evidence="7" id="KW-0325">Glycoprotein</keyword>
<evidence type="ECO:0000313" key="14">
    <source>
        <dbReference type="EMBL" id="KFK39210.1"/>
    </source>
</evidence>
<organism evidence="14 15">
    <name type="scientific">Arabis alpina</name>
    <name type="common">Alpine rock-cress</name>
    <dbReference type="NCBI Taxonomy" id="50452"/>
    <lineage>
        <taxon>Eukaryota</taxon>
        <taxon>Viridiplantae</taxon>
        <taxon>Streptophyta</taxon>
        <taxon>Embryophyta</taxon>
        <taxon>Tracheophyta</taxon>
        <taxon>Spermatophyta</taxon>
        <taxon>Magnoliopsida</taxon>
        <taxon>eudicotyledons</taxon>
        <taxon>Gunneridae</taxon>
        <taxon>Pentapetalae</taxon>
        <taxon>rosids</taxon>
        <taxon>malvids</taxon>
        <taxon>Brassicales</taxon>
        <taxon>Brassicaceae</taxon>
        <taxon>Arabideae</taxon>
        <taxon>Arabis</taxon>
    </lineage>
</organism>
<comment type="subcellular location">
    <subcellularLocation>
        <location evidence="1">Cell membrane</location>
        <topology evidence="1">Lipid-anchor</topology>
        <topology evidence="1">GPI-anchor</topology>
    </subcellularLocation>
</comment>
<dbReference type="Gene3D" id="2.60.40.420">
    <property type="entry name" value="Cupredoxins - blue copper proteins"/>
    <property type="match status" value="1"/>
</dbReference>
<evidence type="ECO:0000256" key="1">
    <source>
        <dbReference type="ARBA" id="ARBA00004609"/>
    </source>
</evidence>
<dbReference type="InterPro" id="IPR041846">
    <property type="entry name" value="ENL_dom"/>
</dbReference>
<evidence type="ECO:0000259" key="13">
    <source>
        <dbReference type="PROSITE" id="PS51485"/>
    </source>
</evidence>
<feature type="transmembrane region" description="Helical" evidence="11">
    <location>
        <begin position="172"/>
        <end position="190"/>
    </location>
</feature>
<sequence length="191" mass="21072">MGSSKKFITLITILVTFYMFSCVSSTEFEVGGDDGWIVPKSKTYGDMFNHWASENRFKVGDTIRFKYNKDSVLVVSEEEYKLCKATKPQLYSNNDDTVFKLDRPGLFYFISGVSGHCEKGQKMIIKVMETESSTESPPPSPSSNSSSPSNSSSSLPASTHKKSNALRTTVQFSSSGFVVFAIMVVSVFGLV</sequence>
<dbReference type="CDD" id="cd11019">
    <property type="entry name" value="OsENODL1_like"/>
    <property type="match status" value="1"/>
</dbReference>
<dbReference type="InterPro" id="IPR003245">
    <property type="entry name" value="Phytocyanin_dom"/>
</dbReference>
<proteinExistence type="inferred from homology"/>
<keyword evidence="8" id="KW-0449">Lipoprotein</keyword>
<dbReference type="Proteomes" id="UP000029120">
    <property type="component" value="Chromosome 3"/>
</dbReference>
<dbReference type="PANTHER" id="PTHR33021">
    <property type="entry name" value="BLUE COPPER PROTEIN"/>
    <property type="match status" value="1"/>
</dbReference>
<dbReference type="OrthoDB" id="959565at2759"/>
<dbReference type="OMA" id="TVHFKYK"/>
<evidence type="ECO:0000256" key="3">
    <source>
        <dbReference type="ARBA" id="ARBA00022622"/>
    </source>
</evidence>
<gene>
    <name evidence="14" type="ordered locus">AALP_Aa3g213600</name>
</gene>
<keyword evidence="6" id="KW-1015">Disulfide bond</keyword>
<feature type="signal peptide" evidence="12">
    <location>
        <begin position="1"/>
        <end position="25"/>
    </location>
</feature>
<dbReference type="GO" id="GO:0098552">
    <property type="term" value="C:side of membrane"/>
    <property type="evidence" value="ECO:0007669"/>
    <property type="project" value="UniProtKB-KW"/>
</dbReference>
<evidence type="ECO:0000256" key="4">
    <source>
        <dbReference type="ARBA" id="ARBA00022729"/>
    </source>
</evidence>
<evidence type="ECO:0000256" key="2">
    <source>
        <dbReference type="ARBA" id="ARBA00022475"/>
    </source>
</evidence>
<keyword evidence="11" id="KW-0812">Transmembrane</keyword>
<dbReference type="PROSITE" id="PS51485">
    <property type="entry name" value="PHYTOCYANIN"/>
    <property type="match status" value="1"/>
</dbReference>
<dbReference type="GO" id="GO:0009055">
    <property type="term" value="F:electron transfer activity"/>
    <property type="evidence" value="ECO:0007669"/>
    <property type="project" value="InterPro"/>
</dbReference>
<evidence type="ECO:0000256" key="10">
    <source>
        <dbReference type="SAM" id="MobiDB-lite"/>
    </source>
</evidence>
<feature type="region of interest" description="Disordered" evidence="10">
    <location>
        <begin position="129"/>
        <end position="160"/>
    </location>
</feature>
<evidence type="ECO:0000256" key="6">
    <source>
        <dbReference type="ARBA" id="ARBA00023157"/>
    </source>
</evidence>
<evidence type="ECO:0000256" key="12">
    <source>
        <dbReference type="SAM" id="SignalP"/>
    </source>
</evidence>
<dbReference type="InterPro" id="IPR008972">
    <property type="entry name" value="Cupredoxin"/>
</dbReference>
<dbReference type="EMBL" id="CM002871">
    <property type="protein sequence ID" value="KFK39210.1"/>
    <property type="molecule type" value="Genomic_DNA"/>
</dbReference>
<keyword evidence="2" id="KW-1003">Cell membrane</keyword>
<evidence type="ECO:0000256" key="5">
    <source>
        <dbReference type="ARBA" id="ARBA00023136"/>
    </source>
</evidence>
<keyword evidence="5 11" id="KW-0472">Membrane</keyword>
<dbReference type="Pfam" id="PF02298">
    <property type="entry name" value="Cu_bind_like"/>
    <property type="match status" value="1"/>
</dbReference>
<dbReference type="PANTHER" id="PTHR33021:SF289">
    <property type="entry name" value="EARLY NODULIN-LIKE PROTEIN 5-RELATED"/>
    <property type="match status" value="1"/>
</dbReference>
<keyword evidence="4 12" id="KW-0732">Signal</keyword>
<comment type="similarity">
    <text evidence="9">Belongs to the early nodulin-like (ENODL) family.</text>
</comment>
<feature type="chain" id="PRO_5001823070" description="Phytocyanin domain-containing protein" evidence="12">
    <location>
        <begin position="26"/>
        <end position="191"/>
    </location>
</feature>
<accession>A0A087HAQ8</accession>
<dbReference type="InterPro" id="IPR039391">
    <property type="entry name" value="Phytocyanin-like"/>
</dbReference>
<dbReference type="FunFam" id="2.60.40.420:FF:000010">
    <property type="entry name" value="Early nodulin-like protein 1"/>
    <property type="match status" value="1"/>
</dbReference>
<protein>
    <recommendedName>
        <fullName evidence="13">Phytocyanin domain-containing protein</fullName>
    </recommendedName>
</protein>
<evidence type="ECO:0000256" key="9">
    <source>
        <dbReference type="ARBA" id="ARBA00035011"/>
    </source>
</evidence>
<keyword evidence="3" id="KW-0336">GPI-anchor</keyword>
<dbReference type="Gramene" id="KFK39210">
    <property type="protein sequence ID" value="KFK39210"/>
    <property type="gene ID" value="AALP_AA3G213600"/>
</dbReference>
<name>A0A087HAQ8_ARAAL</name>
<dbReference type="AlphaFoldDB" id="A0A087HAQ8"/>
<feature type="compositionally biased region" description="Low complexity" evidence="10">
    <location>
        <begin position="142"/>
        <end position="154"/>
    </location>
</feature>
<dbReference type="SUPFAM" id="SSF49503">
    <property type="entry name" value="Cupredoxins"/>
    <property type="match status" value="1"/>
</dbReference>
<dbReference type="GO" id="GO:0005886">
    <property type="term" value="C:plasma membrane"/>
    <property type="evidence" value="ECO:0007669"/>
    <property type="project" value="UniProtKB-SubCell"/>
</dbReference>
<reference evidence="15" key="1">
    <citation type="journal article" date="2015" name="Nat. Plants">
        <title>Genome expansion of Arabis alpina linked with retrotransposition and reduced symmetric DNA methylation.</title>
        <authorList>
            <person name="Willing E.M."/>
            <person name="Rawat V."/>
            <person name="Mandakova T."/>
            <person name="Maumus F."/>
            <person name="James G.V."/>
            <person name="Nordstroem K.J."/>
            <person name="Becker C."/>
            <person name="Warthmann N."/>
            <person name="Chica C."/>
            <person name="Szarzynska B."/>
            <person name="Zytnicki M."/>
            <person name="Albani M.C."/>
            <person name="Kiefer C."/>
            <person name="Bergonzi S."/>
            <person name="Castaings L."/>
            <person name="Mateos J.L."/>
            <person name="Berns M.C."/>
            <person name="Bujdoso N."/>
            <person name="Piofczyk T."/>
            <person name="de Lorenzo L."/>
            <person name="Barrero-Sicilia C."/>
            <person name="Mateos I."/>
            <person name="Piednoel M."/>
            <person name="Hagmann J."/>
            <person name="Chen-Min-Tao R."/>
            <person name="Iglesias-Fernandez R."/>
            <person name="Schuster S.C."/>
            <person name="Alonso-Blanco C."/>
            <person name="Roudier F."/>
            <person name="Carbonero P."/>
            <person name="Paz-Ares J."/>
            <person name="Davis S.J."/>
            <person name="Pecinka A."/>
            <person name="Quesneville H."/>
            <person name="Colot V."/>
            <person name="Lysak M.A."/>
            <person name="Weigel D."/>
            <person name="Coupland G."/>
            <person name="Schneeberger K."/>
        </authorList>
    </citation>
    <scope>NUCLEOTIDE SEQUENCE [LARGE SCALE GENOMIC DNA]</scope>
    <source>
        <strain evidence="15">cv. Pajares</strain>
    </source>
</reference>
<evidence type="ECO:0000313" key="15">
    <source>
        <dbReference type="Proteomes" id="UP000029120"/>
    </source>
</evidence>
<keyword evidence="15" id="KW-1185">Reference proteome</keyword>
<evidence type="ECO:0000256" key="8">
    <source>
        <dbReference type="ARBA" id="ARBA00023288"/>
    </source>
</evidence>